<dbReference type="Pfam" id="PF00058">
    <property type="entry name" value="Ldl_recept_b"/>
    <property type="match status" value="2"/>
</dbReference>
<evidence type="ECO:0000256" key="2">
    <source>
        <dbReference type="ARBA" id="ARBA00022729"/>
    </source>
</evidence>
<name>A0AA35WQX9_GEOBA</name>
<feature type="repeat" description="LDL-receptor class B" evidence="6">
    <location>
        <begin position="285"/>
        <end position="328"/>
    </location>
</feature>
<dbReference type="SMART" id="SM00135">
    <property type="entry name" value="LY"/>
    <property type="match status" value="4"/>
</dbReference>
<proteinExistence type="predicted"/>
<dbReference type="SMART" id="SM00539">
    <property type="entry name" value="NIDO"/>
    <property type="match status" value="1"/>
</dbReference>
<evidence type="ECO:0000256" key="1">
    <source>
        <dbReference type="ARBA" id="ARBA00022536"/>
    </source>
</evidence>
<evidence type="ECO:0000259" key="7">
    <source>
        <dbReference type="PROSITE" id="PS50958"/>
    </source>
</evidence>
<evidence type="ECO:0000313" key="9">
    <source>
        <dbReference type="Proteomes" id="UP001174909"/>
    </source>
</evidence>
<keyword evidence="1" id="KW-0245">EGF-like domain</keyword>
<dbReference type="InterPro" id="IPR011042">
    <property type="entry name" value="6-blade_b-propeller_TolB-like"/>
</dbReference>
<dbReference type="PANTHER" id="PTHR46513">
    <property type="entry name" value="VITELLOGENIN RECEPTOR-LIKE PROTEIN-RELATED-RELATED"/>
    <property type="match status" value="1"/>
</dbReference>
<feature type="repeat" description="LDL-receptor class B" evidence="6">
    <location>
        <begin position="329"/>
        <end position="372"/>
    </location>
</feature>
<keyword evidence="9" id="KW-1185">Reference proteome</keyword>
<dbReference type="GO" id="GO:0007160">
    <property type="term" value="P:cell-matrix adhesion"/>
    <property type="evidence" value="ECO:0007669"/>
    <property type="project" value="InterPro"/>
</dbReference>
<dbReference type="PROSITE" id="PS50958">
    <property type="entry name" value="SMB_2"/>
    <property type="match status" value="2"/>
</dbReference>
<dbReference type="EMBL" id="CASHTH010002486">
    <property type="protein sequence ID" value="CAI8030563.1"/>
    <property type="molecule type" value="Genomic_DNA"/>
</dbReference>
<dbReference type="FunFam" id="2.120.10.30:FF:000241">
    <property type="entry name" value="Low-density lipoprotein receptor-related protein 6"/>
    <property type="match status" value="1"/>
</dbReference>
<keyword evidence="8" id="KW-0449">Lipoprotein</keyword>
<keyword evidence="5" id="KW-0325">Glycoprotein</keyword>
<dbReference type="InterPro" id="IPR001212">
    <property type="entry name" value="Somatomedin_B_dom"/>
</dbReference>
<dbReference type="SUPFAM" id="SSF63825">
    <property type="entry name" value="YWTD domain"/>
    <property type="match status" value="1"/>
</dbReference>
<feature type="repeat" description="LDL-receptor class B" evidence="6">
    <location>
        <begin position="417"/>
        <end position="462"/>
    </location>
</feature>
<dbReference type="InterPro" id="IPR003886">
    <property type="entry name" value="NIDO_dom"/>
</dbReference>
<keyword evidence="3" id="KW-0677">Repeat</keyword>
<keyword evidence="8" id="KW-0675">Receptor</keyword>
<evidence type="ECO:0000313" key="8">
    <source>
        <dbReference type="EMBL" id="CAI8030563.1"/>
    </source>
</evidence>
<evidence type="ECO:0000256" key="5">
    <source>
        <dbReference type="ARBA" id="ARBA00023180"/>
    </source>
</evidence>
<reference evidence="8" key="1">
    <citation type="submission" date="2023-03" db="EMBL/GenBank/DDBJ databases">
        <authorList>
            <person name="Steffen K."/>
            <person name="Cardenas P."/>
        </authorList>
    </citation>
    <scope>NUCLEOTIDE SEQUENCE</scope>
</reference>
<organism evidence="8 9">
    <name type="scientific">Geodia barretti</name>
    <name type="common">Barrett's horny sponge</name>
    <dbReference type="NCBI Taxonomy" id="519541"/>
    <lineage>
        <taxon>Eukaryota</taxon>
        <taxon>Metazoa</taxon>
        <taxon>Porifera</taxon>
        <taxon>Demospongiae</taxon>
        <taxon>Heteroscleromorpha</taxon>
        <taxon>Tetractinellida</taxon>
        <taxon>Astrophorina</taxon>
        <taxon>Geodiidae</taxon>
        <taxon>Geodia</taxon>
    </lineage>
</organism>
<keyword evidence="4" id="KW-1015">Disulfide bond</keyword>
<evidence type="ECO:0000256" key="3">
    <source>
        <dbReference type="ARBA" id="ARBA00022737"/>
    </source>
</evidence>
<feature type="domain" description="SMB" evidence="7">
    <location>
        <begin position="191"/>
        <end position="241"/>
    </location>
</feature>
<keyword evidence="2" id="KW-0732">Signal</keyword>
<dbReference type="PANTHER" id="PTHR46513:SF13">
    <property type="entry name" value="EGF-LIKE DOMAIN-CONTAINING PROTEIN"/>
    <property type="match status" value="1"/>
</dbReference>
<accession>A0AA35WQX9</accession>
<dbReference type="PROSITE" id="PS51120">
    <property type="entry name" value="LDLRB"/>
    <property type="match status" value="4"/>
</dbReference>
<dbReference type="InterPro" id="IPR050778">
    <property type="entry name" value="Cueball_EGF_LRP_Nidogen"/>
</dbReference>
<dbReference type="Pfam" id="PF06119">
    <property type="entry name" value="NIDO"/>
    <property type="match status" value="1"/>
</dbReference>
<comment type="caution">
    <text evidence="8">The sequence shown here is derived from an EMBL/GenBank/DDBJ whole genome shotgun (WGS) entry which is preliminary data.</text>
</comment>
<protein>
    <submittedName>
        <fullName evidence="8">Low-density lipoprotein receptor-related protein 4</fullName>
    </submittedName>
</protein>
<dbReference type="AlphaFoldDB" id="A0AA35WQX9"/>
<evidence type="ECO:0000256" key="6">
    <source>
        <dbReference type="PROSITE-ProRule" id="PRU00461"/>
    </source>
</evidence>
<dbReference type="InterPro" id="IPR000033">
    <property type="entry name" value="LDLR_classB_rpt"/>
</dbReference>
<gene>
    <name evidence="8" type="ORF">GBAR_LOCUS17315</name>
</gene>
<evidence type="ECO:0000256" key="4">
    <source>
        <dbReference type="ARBA" id="ARBA00023157"/>
    </source>
</evidence>
<sequence length="628" mass="68849">MRNPFPNNDPSRFPSTSPDTYWAYLVAPFWSDADLRVEGTVMWKVYNRSDTDFSPVDNVVSSDQNTSYVGSWMLVVHWDGIHPFPHGDDPTASYNQKRNSFQAVLTTDGTKSYAVFTYKCSSMEWANQPTIGTNAGGTTYNNSDLTGENYAFKIGCVHTGLPNDTNNVVYDLVPNPDNLMSSQANPPYHPTIGSCAAGNYTTCCTSGSCLGEPQSCYCDASCFNDGTCCYDAVDICPLDLLMNDYLLVAERESLDHISYNGTNFEKIRTLFNGAAVGIDYHFENNDVFWSDVSSDAINRAALDGTGASYTLVSSYISAVDDIAVDWVADNIYWIDAIWARIEVANLNGKFRAEIVRVGPNTNPRGIAVDPERRFMFWTDWGSDPKIERADMDGENRMSIVTVDLLQPFGITVDYDSLRIYWCDSGSNSIQYASLDGNGRNVLLTQDTDGLVGVFSLTVSGSSLFWANSETNAVYVTHKTRGNEESGTDTTIVYDNFEYTIGGIEAVSSGRQGDVINPCDGSTCEELCLLSTNSLGYKCVSADNTPQVTPEAGYCADANYSECCTHGQCAGYPATCFCDDNCYDRGDCCSDVNVTCSEGWLMHETSVVKLHRFPSTSSASKDSGRCESS</sequence>
<feature type="domain" description="SMB" evidence="7">
    <location>
        <begin position="558"/>
        <end position="605"/>
    </location>
</feature>
<dbReference type="Proteomes" id="UP001174909">
    <property type="component" value="Unassembled WGS sequence"/>
</dbReference>
<feature type="repeat" description="LDL-receptor class B" evidence="6">
    <location>
        <begin position="373"/>
        <end position="416"/>
    </location>
</feature>
<dbReference type="Gene3D" id="2.120.10.30">
    <property type="entry name" value="TolB, C-terminal domain"/>
    <property type="match status" value="1"/>
</dbReference>